<evidence type="ECO:0000313" key="4">
    <source>
        <dbReference type="Proteomes" id="UP000468388"/>
    </source>
</evidence>
<feature type="transmembrane region" description="Helical" evidence="1">
    <location>
        <begin position="139"/>
        <end position="160"/>
    </location>
</feature>
<proteinExistence type="predicted"/>
<keyword evidence="3" id="KW-0012">Acyltransferase</keyword>
<name>A0A6N8JG31_9BACT</name>
<evidence type="ECO:0000256" key="1">
    <source>
        <dbReference type="SAM" id="Phobius"/>
    </source>
</evidence>
<keyword evidence="1" id="KW-1133">Transmembrane helix</keyword>
<sequence length="392" mass="46578">MQRQSYLDWLRILAIVGVLFFHSAMPYAAEMDWHIRNKETSNLLLEMNAWLHLFRMPLLFFISGTVSYYMLQNRTGKGFIGLRFTRLFIPLVFGMLVIVPPQVYMERLTEGFKGNFWHFYPSIFTTGAYPKGNMSWHHLWFILYLLIYDIIFAPLFVWIIKTKNKPLQWMAKGKRIYLLAIPAIIIYSSMTIQFPETNNLVQDYCYFLYWLCFLLAGFICIANSSLMDSLERNRRFSLMIAFTSIIVINYIRWNDIQPWDTITNWKTDPRTYIFLALRVVCAWGWVFTAIGYGKRYLNKRHPVLNYLNQAVYPFYILHQTIIVILTYYVVQTTETIGMKYIFTVIVTFLLSMGIFNIFIRPYAIARFLFGMKSKQKLTYKQPVIQMEEQSVI</sequence>
<keyword evidence="4" id="KW-1185">Reference proteome</keyword>
<gene>
    <name evidence="3" type="ORF">GO495_21070</name>
</gene>
<protein>
    <submittedName>
        <fullName evidence="3">Acyltransferase family protein</fullName>
    </submittedName>
</protein>
<dbReference type="PANTHER" id="PTHR36927">
    <property type="entry name" value="BLR4337 PROTEIN"/>
    <property type="match status" value="1"/>
</dbReference>
<dbReference type="InterPro" id="IPR050623">
    <property type="entry name" value="Glucan_succinyl_AcylTrfase"/>
</dbReference>
<reference evidence="3 4" key="1">
    <citation type="submission" date="2019-12" db="EMBL/GenBank/DDBJ databases">
        <title>The draft genomic sequence of strain Chitinophaga oryziterrae JCM 16595.</title>
        <authorList>
            <person name="Zhang X."/>
        </authorList>
    </citation>
    <scope>NUCLEOTIDE SEQUENCE [LARGE SCALE GENOMIC DNA]</scope>
    <source>
        <strain evidence="3 4">JCM 16595</strain>
    </source>
</reference>
<dbReference type="OrthoDB" id="9809782at2"/>
<feature type="transmembrane region" description="Helical" evidence="1">
    <location>
        <begin position="49"/>
        <end position="71"/>
    </location>
</feature>
<dbReference type="AlphaFoldDB" id="A0A6N8JG31"/>
<feature type="transmembrane region" description="Helical" evidence="1">
    <location>
        <begin position="336"/>
        <end position="359"/>
    </location>
</feature>
<accession>A0A6N8JG31</accession>
<feature type="transmembrane region" description="Helical" evidence="1">
    <location>
        <begin position="206"/>
        <end position="224"/>
    </location>
</feature>
<organism evidence="3 4">
    <name type="scientific">Chitinophaga oryziterrae</name>
    <dbReference type="NCBI Taxonomy" id="1031224"/>
    <lineage>
        <taxon>Bacteria</taxon>
        <taxon>Pseudomonadati</taxon>
        <taxon>Bacteroidota</taxon>
        <taxon>Chitinophagia</taxon>
        <taxon>Chitinophagales</taxon>
        <taxon>Chitinophagaceae</taxon>
        <taxon>Chitinophaga</taxon>
    </lineage>
</organism>
<comment type="caution">
    <text evidence="3">The sequence shown here is derived from an EMBL/GenBank/DDBJ whole genome shotgun (WGS) entry which is preliminary data.</text>
</comment>
<dbReference type="InterPro" id="IPR002656">
    <property type="entry name" value="Acyl_transf_3_dom"/>
</dbReference>
<feature type="domain" description="Acyltransferase 3" evidence="2">
    <location>
        <begin position="5"/>
        <end position="354"/>
    </location>
</feature>
<feature type="transmembrane region" description="Helical" evidence="1">
    <location>
        <begin position="83"/>
        <end position="104"/>
    </location>
</feature>
<keyword evidence="1" id="KW-0472">Membrane</keyword>
<feature type="transmembrane region" description="Helical" evidence="1">
    <location>
        <begin position="12"/>
        <end position="29"/>
    </location>
</feature>
<dbReference type="Pfam" id="PF01757">
    <property type="entry name" value="Acyl_transf_3"/>
    <property type="match status" value="1"/>
</dbReference>
<feature type="transmembrane region" description="Helical" evidence="1">
    <location>
        <begin position="236"/>
        <end position="253"/>
    </location>
</feature>
<dbReference type="Proteomes" id="UP000468388">
    <property type="component" value="Unassembled WGS sequence"/>
</dbReference>
<dbReference type="EMBL" id="WRXO01000006">
    <property type="protein sequence ID" value="MVT43102.1"/>
    <property type="molecule type" value="Genomic_DNA"/>
</dbReference>
<evidence type="ECO:0000313" key="3">
    <source>
        <dbReference type="EMBL" id="MVT43102.1"/>
    </source>
</evidence>
<feature type="transmembrane region" description="Helical" evidence="1">
    <location>
        <begin position="312"/>
        <end position="330"/>
    </location>
</feature>
<dbReference type="PANTHER" id="PTHR36927:SF3">
    <property type="entry name" value="GLUCANS BIOSYNTHESIS PROTEIN C"/>
    <property type="match status" value="1"/>
</dbReference>
<evidence type="ECO:0000259" key="2">
    <source>
        <dbReference type="Pfam" id="PF01757"/>
    </source>
</evidence>
<feature type="transmembrane region" description="Helical" evidence="1">
    <location>
        <begin position="176"/>
        <end position="194"/>
    </location>
</feature>
<keyword evidence="1" id="KW-0812">Transmembrane</keyword>
<dbReference type="RefSeq" id="WP_157301709.1">
    <property type="nucleotide sequence ID" value="NZ_BAAAZB010000004.1"/>
</dbReference>
<dbReference type="GO" id="GO:0016747">
    <property type="term" value="F:acyltransferase activity, transferring groups other than amino-acyl groups"/>
    <property type="evidence" value="ECO:0007669"/>
    <property type="project" value="InterPro"/>
</dbReference>
<keyword evidence="3" id="KW-0808">Transferase</keyword>
<feature type="transmembrane region" description="Helical" evidence="1">
    <location>
        <begin position="273"/>
        <end position="292"/>
    </location>
</feature>